<feature type="transmembrane region" description="Helical" evidence="7">
    <location>
        <begin position="184"/>
        <end position="205"/>
    </location>
</feature>
<dbReference type="AlphaFoldDB" id="A0A8E2DXB0"/>
<sequence>MPSRASTLQQRSPELGTNYFLTVAVLVELTVGLQNHPRTLSFYFVLPHNTDLAVFALFATSTNFTVCTMTDKRSQLELGIMLTLYILACISLALRIYVRVKMLRVFGVDDWLMSFAMAFFTVYVVILLIGIHHQMDRHIQDIDPSNIPIALKIEFLSGLIYAITTPLLKASIGTLLLRFVRRKLYVYIIWLGITLSLAGSLWTFFELVLFCTPPSHFWDPTVSGTCKSSSVLSRAVLGQNTINFITDIVFGILPAFVVYELKMNRNTKVSLAVILLLGNCAMVATAVRFHFVISLPVASPDFLFLIVDARILSTVEIGLGAIMASLVTLRPLFRALLHLGSSNKSKTGSGNRRRQGYANQLSSAEHMSRVNDGDVPLYPVTTTKVVAGKTDNNGGSSRSSEWERTDDESESFESRMGRIQREVTYTIQHDKV</sequence>
<feature type="transmembrane region" description="Helical" evidence="7">
    <location>
        <begin position="110"/>
        <end position="135"/>
    </location>
</feature>
<evidence type="ECO:0000256" key="2">
    <source>
        <dbReference type="ARBA" id="ARBA00022692"/>
    </source>
</evidence>
<dbReference type="InterPro" id="IPR052337">
    <property type="entry name" value="SAT4-like"/>
</dbReference>
<dbReference type="GO" id="GO:0016020">
    <property type="term" value="C:membrane"/>
    <property type="evidence" value="ECO:0007669"/>
    <property type="project" value="UniProtKB-SubCell"/>
</dbReference>
<evidence type="ECO:0000256" key="7">
    <source>
        <dbReference type="SAM" id="Phobius"/>
    </source>
</evidence>
<dbReference type="PANTHER" id="PTHR33048">
    <property type="entry name" value="PTH11-LIKE INTEGRAL MEMBRANE PROTEIN (AFU_ORTHOLOGUE AFUA_5G11245)"/>
    <property type="match status" value="1"/>
</dbReference>
<evidence type="ECO:0000313" key="9">
    <source>
        <dbReference type="EMBL" id="OCK73477.1"/>
    </source>
</evidence>
<dbReference type="Pfam" id="PF20684">
    <property type="entry name" value="Fung_rhodopsin"/>
    <property type="match status" value="1"/>
</dbReference>
<feature type="transmembrane region" description="Helical" evidence="7">
    <location>
        <begin position="311"/>
        <end position="329"/>
    </location>
</feature>
<feature type="region of interest" description="Disordered" evidence="6">
    <location>
        <begin position="384"/>
        <end position="417"/>
    </location>
</feature>
<feature type="transmembrane region" description="Helical" evidence="7">
    <location>
        <begin position="15"/>
        <end position="33"/>
    </location>
</feature>
<evidence type="ECO:0000256" key="3">
    <source>
        <dbReference type="ARBA" id="ARBA00022989"/>
    </source>
</evidence>
<proteinExistence type="inferred from homology"/>
<name>A0A8E2DXB0_9PEZI</name>
<evidence type="ECO:0000259" key="8">
    <source>
        <dbReference type="Pfam" id="PF20684"/>
    </source>
</evidence>
<reference evidence="9 10" key="1">
    <citation type="journal article" date="2016" name="Nat. Commun.">
        <title>Ectomycorrhizal ecology is imprinted in the genome of the dominant symbiotic fungus Cenococcum geophilum.</title>
        <authorList>
            <consortium name="DOE Joint Genome Institute"/>
            <person name="Peter M."/>
            <person name="Kohler A."/>
            <person name="Ohm R.A."/>
            <person name="Kuo A."/>
            <person name="Krutzmann J."/>
            <person name="Morin E."/>
            <person name="Arend M."/>
            <person name="Barry K.W."/>
            <person name="Binder M."/>
            <person name="Choi C."/>
            <person name="Clum A."/>
            <person name="Copeland A."/>
            <person name="Grisel N."/>
            <person name="Haridas S."/>
            <person name="Kipfer T."/>
            <person name="LaButti K."/>
            <person name="Lindquist E."/>
            <person name="Lipzen A."/>
            <person name="Maire R."/>
            <person name="Meier B."/>
            <person name="Mihaltcheva S."/>
            <person name="Molinier V."/>
            <person name="Murat C."/>
            <person name="Poggeler S."/>
            <person name="Quandt C.A."/>
            <person name="Sperisen C."/>
            <person name="Tritt A."/>
            <person name="Tisserant E."/>
            <person name="Crous P.W."/>
            <person name="Henrissat B."/>
            <person name="Nehls U."/>
            <person name="Egli S."/>
            <person name="Spatafora J.W."/>
            <person name="Grigoriev I.V."/>
            <person name="Martin F.M."/>
        </authorList>
    </citation>
    <scope>NUCLEOTIDE SEQUENCE [LARGE SCALE GENOMIC DNA]</scope>
    <source>
        <strain evidence="9 10">CBS 459.81</strain>
    </source>
</reference>
<accession>A0A8E2DXB0</accession>
<feature type="transmembrane region" description="Helical" evidence="7">
    <location>
        <begin position="271"/>
        <end position="291"/>
    </location>
</feature>
<feature type="transmembrane region" description="Helical" evidence="7">
    <location>
        <begin position="241"/>
        <end position="259"/>
    </location>
</feature>
<organism evidence="9 10">
    <name type="scientific">Lepidopterella palustris CBS 459.81</name>
    <dbReference type="NCBI Taxonomy" id="1314670"/>
    <lineage>
        <taxon>Eukaryota</taxon>
        <taxon>Fungi</taxon>
        <taxon>Dikarya</taxon>
        <taxon>Ascomycota</taxon>
        <taxon>Pezizomycotina</taxon>
        <taxon>Dothideomycetes</taxon>
        <taxon>Pleosporomycetidae</taxon>
        <taxon>Mytilinidiales</taxon>
        <taxon>Argynnaceae</taxon>
        <taxon>Lepidopterella</taxon>
    </lineage>
</organism>
<dbReference type="EMBL" id="KV745762">
    <property type="protein sequence ID" value="OCK73477.1"/>
    <property type="molecule type" value="Genomic_DNA"/>
</dbReference>
<feature type="transmembrane region" description="Helical" evidence="7">
    <location>
        <begin position="40"/>
        <end position="58"/>
    </location>
</feature>
<comment type="similarity">
    <text evidence="5">Belongs to the SAT4 family.</text>
</comment>
<evidence type="ECO:0000256" key="6">
    <source>
        <dbReference type="SAM" id="MobiDB-lite"/>
    </source>
</evidence>
<dbReference type="OrthoDB" id="3897607at2759"/>
<dbReference type="Proteomes" id="UP000250266">
    <property type="component" value="Unassembled WGS sequence"/>
</dbReference>
<keyword evidence="10" id="KW-1185">Reference proteome</keyword>
<keyword evidence="4 7" id="KW-0472">Membrane</keyword>
<keyword evidence="3 7" id="KW-1133">Transmembrane helix</keyword>
<evidence type="ECO:0000256" key="1">
    <source>
        <dbReference type="ARBA" id="ARBA00004141"/>
    </source>
</evidence>
<evidence type="ECO:0000256" key="5">
    <source>
        <dbReference type="ARBA" id="ARBA00038359"/>
    </source>
</evidence>
<feature type="domain" description="Rhodopsin" evidence="8">
    <location>
        <begin position="94"/>
        <end position="334"/>
    </location>
</feature>
<evidence type="ECO:0000256" key="4">
    <source>
        <dbReference type="ARBA" id="ARBA00023136"/>
    </source>
</evidence>
<gene>
    <name evidence="9" type="ORF">K432DRAFT_430571</name>
</gene>
<feature type="transmembrane region" description="Helical" evidence="7">
    <location>
        <begin position="78"/>
        <end position="98"/>
    </location>
</feature>
<feature type="transmembrane region" description="Helical" evidence="7">
    <location>
        <begin position="155"/>
        <end position="177"/>
    </location>
</feature>
<feature type="compositionally biased region" description="Polar residues" evidence="6">
    <location>
        <begin position="384"/>
        <end position="399"/>
    </location>
</feature>
<dbReference type="InterPro" id="IPR049326">
    <property type="entry name" value="Rhodopsin_dom_fungi"/>
</dbReference>
<evidence type="ECO:0000313" key="10">
    <source>
        <dbReference type="Proteomes" id="UP000250266"/>
    </source>
</evidence>
<comment type="subcellular location">
    <subcellularLocation>
        <location evidence="1">Membrane</location>
        <topology evidence="1">Multi-pass membrane protein</topology>
    </subcellularLocation>
</comment>
<keyword evidence="2 7" id="KW-0812">Transmembrane</keyword>
<protein>
    <recommendedName>
        <fullName evidence="8">Rhodopsin domain-containing protein</fullName>
    </recommendedName>
</protein>
<dbReference type="PANTHER" id="PTHR33048:SF96">
    <property type="entry name" value="INTEGRAL MEMBRANE PROTEIN"/>
    <property type="match status" value="1"/>
</dbReference>
<feature type="region of interest" description="Disordered" evidence="6">
    <location>
        <begin position="344"/>
        <end position="365"/>
    </location>
</feature>